<keyword evidence="2" id="KW-1185">Reference proteome</keyword>
<dbReference type="Proteomes" id="UP000472260">
    <property type="component" value="Unassembled WGS sequence"/>
</dbReference>
<protein>
    <submittedName>
        <fullName evidence="1">Uncharacterized protein</fullName>
    </submittedName>
</protein>
<accession>A0A671RL01</accession>
<evidence type="ECO:0000313" key="2">
    <source>
        <dbReference type="Proteomes" id="UP000472260"/>
    </source>
</evidence>
<evidence type="ECO:0000313" key="1">
    <source>
        <dbReference type="Ensembl" id="ENSSANP00000084036.1"/>
    </source>
</evidence>
<dbReference type="Ensembl" id="ENSSANT00000089321.1">
    <property type="protein sequence ID" value="ENSSANP00000084036.1"/>
    <property type="gene ID" value="ENSSANG00000041719.1"/>
</dbReference>
<reference evidence="1" key="2">
    <citation type="submission" date="2025-09" db="UniProtKB">
        <authorList>
            <consortium name="Ensembl"/>
        </authorList>
    </citation>
    <scope>IDENTIFICATION</scope>
</reference>
<proteinExistence type="predicted"/>
<dbReference type="AlphaFoldDB" id="A0A671RL01"/>
<organism evidence="1 2">
    <name type="scientific">Sinocyclocheilus anshuiensis</name>
    <dbReference type="NCBI Taxonomy" id="1608454"/>
    <lineage>
        <taxon>Eukaryota</taxon>
        <taxon>Metazoa</taxon>
        <taxon>Chordata</taxon>
        <taxon>Craniata</taxon>
        <taxon>Vertebrata</taxon>
        <taxon>Euteleostomi</taxon>
        <taxon>Actinopterygii</taxon>
        <taxon>Neopterygii</taxon>
        <taxon>Teleostei</taxon>
        <taxon>Ostariophysi</taxon>
        <taxon>Cypriniformes</taxon>
        <taxon>Cyprinidae</taxon>
        <taxon>Cyprininae</taxon>
        <taxon>Sinocyclocheilus</taxon>
    </lineage>
</organism>
<sequence>MGKGNLSDFQKRQIAGASVTITAQLFGVSRTTVLTVMGTQSMARHHQRRKTIEHSEGFCPNNTELLQQNFTKPANIQERAAMTKTLITQNNAKM</sequence>
<name>A0A671RL01_9TELE</name>
<reference evidence="1" key="1">
    <citation type="submission" date="2025-08" db="UniProtKB">
        <authorList>
            <consortium name="Ensembl"/>
        </authorList>
    </citation>
    <scope>IDENTIFICATION</scope>
</reference>